<keyword evidence="2" id="KW-1134">Transmembrane beta strand</keyword>
<dbReference type="AlphaFoldDB" id="A0A1H8RDQ3"/>
<dbReference type="Gene3D" id="2.170.130.10">
    <property type="entry name" value="TonB-dependent receptor, plug domain"/>
    <property type="match status" value="1"/>
</dbReference>
<evidence type="ECO:0000256" key="4">
    <source>
        <dbReference type="SAM" id="SignalP"/>
    </source>
</evidence>
<keyword evidence="2" id="KW-0813">Transport</keyword>
<feature type="domain" description="VIT" evidence="5">
    <location>
        <begin position="25"/>
        <end position="153"/>
    </location>
</feature>
<dbReference type="SUPFAM" id="SSF48452">
    <property type="entry name" value="TPR-like"/>
    <property type="match status" value="1"/>
</dbReference>
<dbReference type="PROSITE" id="PS51468">
    <property type="entry name" value="VIT"/>
    <property type="match status" value="1"/>
</dbReference>
<keyword evidence="2" id="KW-0812">Transmembrane</keyword>
<dbReference type="InterPro" id="IPR013694">
    <property type="entry name" value="VIT"/>
</dbReference>
<dbReference type="InterPro" id="IPR012910">
    <property type="entry name" value="Plug_dom"/>
</dbReference>
<dbReference type="Proteomes" id="UP000198942">
    <property type="component" value="Unassembled WGS sequence"/>
</dbReference>
<gene>
    <name evidence="6" type="ORF">SAMN05192574_110104</name>
</gene>
<evidence type="ECO:0000256" key="3">
    <source>
        <dbReference type="SAM" id="MobiDB-lite"/>
    </source>
</evidence>
<dbReference type="InterPro" id="IPR019734">
    <property type="entry name" value="TPR_rpt"/>
</dbReference>
<keyword evidence="2" id="KW-0998">Cell outer membrane</keyword>
<reference evidence="7" key="1">
    <citation type="submission" date="2016-10" db="EMBL/GenBank/DDBJ databases">
        <authorList>
            <person name="Varghese N."/>
            <person name="Submissions S."/>
        </authorList>
    </citation>
    <scope>NUCLEOTIDE SEQUENCE [LARGE SCALE GENOMIC DNA]</scope>
    <source>
        <strain evidence="7">Gh-48</strain>
    </source>
</reference>
<proteinExistence type="inferred from homology"/>
<feature type="region of interest" description="Disordered" evidence="3">
    <location>
        <begin position="623"/>
        <end position="642"/>
    </location>
</feature>
<keyword evidence="4" id="KW-0732">Signal</keyword>
<evidence type="ECO:0000313" key="6">
    <source>
        <dbReference type="EMBL" id="SEO64472.1"/>
    </source>
</evidence>
<dbReference type="OrthoDB" id="266279at2"/>
<name>A0A1H8RDQ3_9SPHI</name>
<keyword evidence="7" id="KW-1185">Reference proteome</keyword>
<feature type="compositionally biased region" description="Low complexity" evidence="3">
    <location>
        <begin position="626"/>
        <end position="642"/>
    </location>
</feature>
<evidence type="ECO:0000259" key="5">
    <source>
        <dbReference type="PROSITE" id="PS51468"/>
    </source>
</evidence>
<dbReference type="InterPro" id="IPR011990">
    <property type="entry name" value="TPR-like_helical_dom_sf"/>
</dbReference>
<keyword evidence="2" id="KW-0472">Membrane</keyword>
<dbReference type="InterPro" id="IPR037066">
    <property type="entry name" value="Plug_dom_sf"/>
</dbReference>
<dbReference type="RefSeq" id="WP_091217381.1">
    <property type="nucleotide sequence ID" value="NZ_FOCL01000010.1"/>
</dbReference>
<comment type="subcellular location">
    <subcellularLocation>
        <location evidence="2">Cell outer membrane</location>
        <topology evidence="2">Multi-pass membrane protein</topology>
    </subcellularLocation>
</comment>
<protein>
    <submittedName>
        <fullName evidence="6">TonB-dependent outer membrane receptor, SusC/RagA subfamily, signature region</fullName>
    </submittedName>
</protein>
<dbReference type="InterPro" id="IPR023997">
    <property type="entry name" value="TonB-dep_OMP_SusC/RagA_CS"/>
</dbReference>
<evidence type="ECO:0000256" key="1">
    <source>
        <dbReference type="PROSITE-ProRule" id="PRU00339"/>
    </source>
</evidence>
<dbReference type="PROSITE" id="PS52016">
    <property type="entry name" value="TONB_DEPENDENT_REC_3"/>
    <property type="match status" value="1"/>
</dbReference>
<dbReference type="InterPro" id="IPR039426">
    <property type="entry name" value="TonB-dep_rcpt-like"/>
</dbReference>
<dbReference type="Pfam" id="PF08487">
    <property type="entry name" value="VIT"/>
    <property type="match status" value="1"/>
</dbReference>
<keyword evidence="1" id="KW-0802">TPR repeat</keyword>
<feature type="repeat" description="TPR" evidence="1">
    <location>
        <begin position="855"/>
        <end position="888"/>
    </location>
</feature>
<dbReference type="GO" id="GO:0009279">
    <property type="term" value="C:cell outer membrane"/>
    <property type="evidence" value="ECO:0007669"/>
    <property type="project" value="UniProtKB-SubCell"/>
</dbReference>
<organism evidence="6 7">
    <name type="scientific">Mucilaginibacter gossypiicola</name>
    <dbReference type="NCBI Taxonomy" id="551995"/>
    <lineage>
        <taxon>Bacteria</taxon>
        <taxon>Pseudomonadati</taxon>
        <taxon>Bacteroidota</taxon>
        <taxon>Sphingobacteriia</taxon>
        <taxon>Sphingobacteriales</taxon>
        <taxon>Sphingobacteriaceae</taxon>
        <taxon>Mucilaginibacter</taxon>
    </lineage>
</organism>
<dbReference type="Pfam" id="PF07715">
    <property type="entry name" value="Plug"/>
    <property type="match status" value="1"/>
</dbReference>
<dbReference type="PROSITE" id="PS50005">
    <property type="entry name" value="TPR"/>
    <property type="match status" value="1"/>
</dbReference>
<dbReference type="NCBIfam" id="TIGR04057">
    <property type="entry name" value="SusC_RagA_signa"/>
    <property type="match status" value="1"/>
</dbReference>
<accession>A0A1H8RDQ3</accession>
<comment type="similarity">
    <text evidence="2">Belongs to the TonB-dependent receptor family.</text>
</comment>
<feature type="chain" id="PRO_5011645986" evidence="4">
    <location>
        <begin position="25"/>
        <end position="1086"/>
    </location>
</feature>
<dbReference type="Gene3D" id="1.25.40.10">
    <property type="entry name" value="Tetratricopeptide repeat domain"/>
    <property type="match status" value="1"/>
</dbReference>
<feature type="signal peptide" evidence="4">
    <location>
        <begin position="1"/>
        <end position="24"/>
    </location>
</feature>
<dbReference type="InterPro" id="IPR019220">
    <property type="entry name" value="DUF2135"/>
</dbReference>
<keyword evidence="6" id="KW-0675">Receptor</keyword>
<dbReference type="SUPFAM" id="SSF56935">
    <property type="entry name" value="Porins"/>
    <property type="match status" value="1"/>
</dbReference>
<evidence type="ECO:0000256" key="2">
    <source>
        <dbReference type="PROSITE-ProRule" id="PRU01360"/>
    </source>
</evidence>
<evidence type="ECO:0000313" key="7">
    <source>
        <dbReference type="Proteomes" id="UP000198942"/>
    </source>
</evidence>
<dbReference type="PANTHER" id="PTHR45737">
    <property type="entry name" value="VON WILLEBRAND FACTOR A DOMAIN-CONTAINING PROTEIN 5A"/>
    <property type="match status" value="1"/>
</dbReference>
<dbReference type="Pfam" id="PF09906">
    <property type="entry name" value="DUF2135"/>
    <property type="match status" value="1"/>
</dbReference>
<sequence length="1086" mass="118775">MKKIISFPLLVIMLLALCITTVCAQSPQLTVDGKSNSGVKLQQLKVDVAIYGNISRTTWQMTFFNSTSRILEGTLVFPLKDGVSVSRYALDINGKMREAVPVDRGKGTVTFEAIERRRVDPGLLEKVEGNAFRTRIYPINPNSTRTVIIGYEEEIPLADKGNLKFTLPLNVKDTVEKFSLNASVIQNAEAPVAEGEGDILHFDNHQNTYSASVEKSNYVPDHALSFLIPKPAGANEVMLQAQGNKYYYFINTSLQSQPVSKPLPHRIGLLWDASLSGANRDSKKELALLDAYFKKVNNAEVNLTIFSNKVISTKSYPVRNGDWAELKNVLEHVTYDGATNFGNINLAQYPADEFLLMSDGHQTFGEKTLKLINKPVYCINSSSTADYSNLKLIALKTHGELVDLTGGDTDKALNKLTSRSLHFLGIKAGATVEETYPSLPVAVGNSFSIAGITRTPNQTITLQYGYGDKVSFEKTVTLDLATNAVEGVDVAKLWAQKKIGELDINYDANRQEIESLGKRFGIITRNTSLIVLENVSDYIQYGIEPPAELQAQYDAIMKQRGPVNEPVRENLTAAYTTETELAKWWDTKVETEAKPKSKNKNDKARTPHANATLPVAEAVANPPGTAQPSAAAGYSANAAPPNSNQLSEVVVVGYGVQRKTSTTGSVTTIQNDQVNTQLAGRVAGVLVTTSGSPGSNADVRVRGTASADAPAPLYIVDGVATSSINNINPNDVGSVQVLKDANATAIYGARAAGGVVVINTRTGHGSAVRADSVARPANANGGISVTYNPAAADYLKIIQKTDKAAQYQKYLELRVALSGNPVYYFDVADYFIKTGNTELGTRILSNLAELDLGSYELYKMLGYKLKQLGDFEGEVFAFKKVTELRPLDPQSYRDYGLALDDAGEHQKALEILYTATTKSYTGEADNLYRGIQEVFLPEINRIISLNKGKLNISAIDKKLIKPLPVDIRIVMDWNMNNTDIDLWVTDPNNEKCFYSHNRTAIGGRISHDMTQGFGPEQFLLKKAVKGTYKIEINYFGDRQATIAGPTTVMAEMFTHYGTPDEKKEIIVLQMKKGANGTVYIGDLDFK</sequence>
<dbReference type="PANTHER" id="PTHR45737:SF6">
    <property type="entry name" value="VON WILLEBRAND FACTOR A DOMAIN-CONTAINING PROTEIN 5A"/>
    <property type="match status" value="1"/>
</dbReference>
<dbReference type="EMBL" id="FOCL01000010">
    <property type="protein sequence ID" value="SEO64472.1"/>
    <property type="molecule type" value="Genomic_DNA"/>
</dbReference>